<dbReference type="Proteomes" id="UP001213681">
    <property type="component" value="Unassembled WGS sequence"/>
</dbReference>
<dbReference type="AlphaFoldDB" id="A0AAD6G7S1"/>
<dbReference type="EMBL" id="JAPVEA010000002">
    <property type="protein sequence ID" value="KAJ5461513.1"/>
    <property type="molecule type" value="Genomic_DNA"/>
</dbReference>
<sequence>MPYYLVEYYEDVPPENVNQIKEFVRRNGGEILEDLESLNGFSIHSAGISEDLVTRLKSHEDIEDIELDVLATNQSSSSKDASADPVLDDVVSLEKKRLIRYLGLETTLGRQPSGTAYTVQSLFFIESAPNSIRSAKCRLPGYNRIIQPDNLRLAIFPGIDKGWNNFKFRSVNVRGIIDGNYLVSGGVERLAKRDGLYNESKDRLPADFDSLLREAGSAVYQGFKMPNSIDRFEYYNLITTLAPNKSKDPGNKSHSKEDKLNKVQIRVRYILGEKAIRALKRLSGIPIPNI</sequence>
<protein>
    <submittedName>
        <fullName evidence="1">Uncharacterized protein</fullName>
    </submittedName>
</protein>
<dbReference type="InterPro" id="IPR037045">
    <property type="entry name" value="S8pro/Inhibitor_I9_sf"/>
</dbReference>
<organism evidence="1 2">
    <name type="scientific">Penicillium daleae</name>
    <dbReference type="NCBI Taxonomy" id="63821"/>
    <lineage>
        <taxon>Eukaryota</taxon>
        <taxon>Fungi</taxon>
        <taxon>Dikarya</taxon>
        <taxon>Ascomycota</taxon>
        <taxon>Pezizomycotina</taxon>
        <taxon>Eurotiomycetes</taxon>
        <taxon>Eurotiomycetidae</taxon>
        <taxon>Eurotiales</taxon>
        <taxon>Aspergillaceae</taxon>
        <taxon>Penicillium</taxon>
    </lineage>
</organism>
<dbReference type="RefSeq" id="XP_056770555.1">
    <property type="nucleotide sequence ID" value="XM_056906448.1"/>
</dbReference>
<accession>A0AAD6G7S1</accession>
<evidence type="ECO:0000313" key="1">
    <source>
        <dbReference type="EMBL" id="KAJ5461513.1"/>
    </source>
</evidence>
<proteinExistence type="predicted"/>
<dbReference type="SUPFAM" id="SSF54897">
    <property type="entry name" value="Protease propeptides/inhibitors"/>
    <property type="match status" value="1"/>
</dbReference>
<reference evidence="1" key="2">
    <citation type="journal article" date="2023" name="IMA Fungus">
        <title>Comparative genomic study of the Penicillium genus elucidates a diverse pangenome and 15 lateral gene transfer events.</title>
        <authorList>
            <person name="Petersen C."/>
            <person name="Sorensen T."/>
            <person name="Nielsen M.R."/>
            <person name="Sondergaard T.E."/>
            <person name="Sorensen J.L."/>
            <person name="Fitzpatrick D.A."/>
            <person name="Frisvad J.C."/>
            <person name="Nielsen K.L."/>
        </authorList>
    </citation>
    <scope>NUCLEOTIDE SEQUENCE</scope>
    <source>
        <strain evidence="1">IBT 16125</strain>
    </source>
</reference>
<comment type="caution">
    <text evidence="1">The sequence shown here is derived from an EMBL/GenBank/DDBJ whole genome shotgun (WGS) entry which is preliminary data.</text>
</comment>
<dbReference type="Gene3D" id="3.30.70.80">
    <property type="entry name" value="Peptidase S8 propeptide/proteinase inhibitor I9"/>
    <property type="match status" value="1"/>
</dbReference>
<keyword evidence="2" id="KW-1185">Reference proteome</keyword>
<dbReference type="GeneID" id="81596691"/>
<gene>
    <name evidence="1" type="ORF">N7458_003065</name>
</gene>
<reference evidence="1" key="1">
    <citation type="submission" date="2022-12" db="EMBL/GenBank/DDBJ databases">
        <authorList>
            <person name="Petersen C."/>
        </authorList>
    </citation>
    <scope>NUCLEOTIDE SEQUENCE</scope>
    <source>
        <strain evidence="1">IBT 16125</strain>
    </source>
</reference>
<name>A0AAD6G7S1_9EURO</name>
<evidence type="ECO:0000313" key="2">
    <source>
        <dbReference type="Proteomes" id="UP001213681"/>
    </source>
</evidence>